<proteinExistence type="predicted"/>
<accession>A0AA96EMA5</accession>
<reference evidence="1" key="1">
    <citation type="submission" date="2023-07" db="EMBL/GenBank/DDBJ databases">
        <authorList>
            <person name="Xia Y."/>
        </authorList>
    </citation>
    <scope>NUCLEOTIDE SEQUENCE</scope>
    <source>
        <strain evidence="1">E</strain>
    </source>
</reference>
<gene>
    <name evidence="1" type="ORF">MarDSR_026</name>
</gene>
<sequence>MNKEMCIGVSAFGSLSSYLKFSGGRHNFPKTEFEEWVLSPFPKGLGLPKLLEPEELCPLLTDLCFPYQKKGFVFENGEYIEKHKEKELETKGGEYYAATSMIYKFFEVMGVPTF</sequence>
<protein>
    <submittedName>
        <fullName evidence="1">Uncharacterized protein</fullName>
    </submittedName>
</protein>
<organism evidence="1">
    <name type="scientific">Marseillevirus sp</name>
    <dbReference type="NCBI Taxonomy" id="2809551"/>
    <lineage>
        <taxon>Viruses</taxon>
        <taxon>Varidnaviria</taxon>
        <taxon>Bamfordvirae</taxon>
        <taxon>Nucleocytoviricota</taxon>
        <taxon>Megaviricetes</taxon>
        <taxon>Pimascovirales</taxon>
        <taxon>Pimascovirales incertae sedis</taxon>
        <taxon>Marseilleviridae</taxon>
        <taxon>Marseillevirus</taxon>
    </lineage>
</organism>
<evidence type="ECO:0000313" key="1">
    <source>
        <dbReference type="EMBL" id="WNL50065.1"/>
    </source>
</evidence>
<name>A0AA96EMA5_9VIRU</name>
<dbReference type="EMBL" id="OR343189">
    <property type="protein sequence ID" value="WNL50065.1"/>
    <property type="molecule type" value="Genomic_DNA"/>
</dbReference>